<gene>
    <name evidence="2" type="ORF">SAMN04488108_1489</name>
</gene>
<evidence type="ECO:0000259" key="1">
    <source>
        <dbReference type="Pfam" id="PF09995"/>
    </source>
</evidence>
<dbReference type="EMBL" id="FRXN01000002">
    <property type="protein sequence ID" value="SHO61660.1"/>
    <property type="molecule type" value="Genomic_DNA"/>
</dbReference>
<dbReference type="PANTHER" id="PTHR37539">
    <property type="entry name" value="SECRETED PROTEIN-RELATED"/>
    <property type="match status" value="1"/>
</dbReference>
<reference evidence="3" key="1">
    <citation type="submission" date="2016-12" db="EMBL/GenBank/DDBJ databases">
        <authorList>
            <person name="Varghese N."/>
            <person name="Submissions S."/>
        </authorList>
    </citation>
    <scope>NUCLEOTIDE SEQUENCE [LARGE SCALE GENOMIC DNA]</scope>
    <source>
        <strain evidence="3">DSM 25035</strain>
    </source>
</reference>
<dbReference type="STRING" id="1073327.SAMN04488108_1489"/>
<evidence type="ECO:0000313" key="2">
    <source>
        <dbReference type="EMBL" id="SHO61660.1"/>
    </source>
</evidence>
<protein>
    <recommendedName>
        <fullName evidence="1">ER-bound oxygenase mpaB/mpaB'/Rubber oxygenase catalytic domain-containing protein</fullName>
    </recommendedName>
</protein>
<dbReference type="Pfam" id="PF09995">
    <property type="entry name" value="MPAB_Lcp_cat"/>
    <property type="match status" value="1"/>
</dbReference>
<dbReference type="GO" id="GO:0016491">
    <property type="term" value="F:oxidoreductase activity"/>
    <property type="evidence" value="ECO:0007669"/>
    <property type="project" value="InterPro"/>
</dbReference>
<feature type="domain" description="ER-bound oxygenase mpaB/mpaB'/Rubber oxygenase catalytic" evidence="1">
    <location>
        <begin position="165"/>
        <end position="356"/>
    </location>
</feature>
<dbReference type="InterPro" id="IPR037473">
    <property type="entry name" value="Lcp-like"/>
</dbReference>
<dbReference type="OrthoDB" id="6072815at2"/>
<dbReference type="Proteomes" id="UP000184609">
    <property type="component" value="Unassembled WGS sequence"/>
</dbReference>
<evidence type="ECO:0000313" key="3">
    <source>
        <dbReference type="Proteomes" id="UP000184609"/>
    </source>
</evidence>
<dbReference type="AlphaFoldDB" id="A0A1M7ZA23"/>
<dbReference type="InterPro" id="IPR018713">
    <property type="entry name" value="MPAB/Lcp_cat_dom"/>
</dbReference>
<name>A0A1M7ZA23_9BACT</name>
<keyword evidence="3" id="KW-1185">Reference proteome</keyword>
<organism evidence="2 3">
    <name type="scientific">Algoriphagus zhangzhouensis</name>
    <dbReference type="NCBI Taxonomy" id="1073327"/>
    <lineage>
        <taxon>Bacteria</taxon>
        <taxon>Pseudomonadati</taxon>
        <taxon>Bacteroidota</taxon>
        <taxon>Cytophagia</taxon>
        <taxon>Cytophagales</taxon>
        <taxon>Cyclobacteriaceae</taxon>
        <taxon>Algoriphagus</taxon>
    </lineage>
</organism>
<dbReference type="PANTHER" id="PTHR37539:SF1">
    <property type="entry name" value="ER-BOUND OXYGENASE MPAB_MPAB'_RUBBER OXYGENASE CATALYTIC DOMAIN-CONTAINING PROTEIN"/>
    <property type="match status" value="1"/>
</dbReference>
<accession>A0A1M7ZA23</accession>
<dbReference type="RefSeq" id="WP_073571151.1">
    <property type="nucleotide sequence ID" value="NZ_FRXN01000002.1"/>
</dbReference>
<sequence>MVSTILWLLLIAFVGFSIAFIIKNVTIKKRALEKLKTINTHEISDWNGDKLESKRSQMDPLADETVQTIMSKREEFKINHLFESIVKDRDQLPPDTPQELIDYFDKSAILPEWADPDLIALGQQIYLRHGIWIGLLLCYKSLPECYACARGAEVLHQTARLNEENGSLETYSRRIAETAQFVVFAMSPGGLGVRGKGLHSTQKVRLIHAVIRFFLKKHHFDTEKYSEPINQEDLAGTLMSFSALIIEGLEIIGIEFEPVELEAYIHCWRVVGHIVGLDDDMIPKNSADALKLGHSILDREMAPSDHAKELVRALRDFQDMKSKPILGKNSNIALMRLMMGNEVSDLLGVEPISQDKIDSMQRKIKRITWVGEILDKSLIFSMVLQFLTKLGLTMMLRRMTSADIINFYLPTSLTRDWNSHQRR</sequence>
<proteinExistence type="predicted"/>